<dbReference type="SUPFAM" id="SSF49265">
    <property type="entry name" value="Fibronectin type III"/>
    <property type="match status" value="1"/>
</dbReference>
<dbReference type="Pfam" id="PF21109">
    <property type="entry name" value="Stonustoxin_helical"/>
    <property type="match status" value="1"/>
</dbReference>
<dbReference type="CDD" id="cd00063">
    <property type="entry name" value="FN3"/>
    <property type="match status" value="1"/>
</dbReference>
<dbReference type="PANTHER" id="PTHR31594:SF16">
    <property type="entry name" value="SI:CH211-281L24.3"/>
    <property type="match status" value="1"/>
</dbReference>
<dbReference type="InterPro" id="IPR003961">
    <property type="entry name" value="FN3_dom"/>
</dbReference>
<dbReference type="InterPro" id="IPR013783">
    <property type="entry name" value="Ig-like_fold"/>
</dbReference>
<dbReference type="GeneTree" id="ENSGT00390000014380"/>
<sequence>MPSDGKTVVLAALGRPFSLGMLYDCRNDSLIPALTLWDREALEKGADERHQPYNDFEIVASDSIEDKSSALKVEASLKASFLCGLVEVEGSAKFLSDSKISRKQARVTLKYNTTTKFKELSMNHIGSGNMKHQDVFKSEQATHVVTGILYGAQAFFVFDREVSEKEDKQEIEGNLKVLMKKAPTLKIEGQGFLNIGEKDIANVEKFSCKFHGDFNLEKTPVSFREAIEVFQSLPKMLGTNGENAVPQKVWLMPLKNLDTAAAELVRQISHRLVRDAQNVMEDLSELERRCNDAERCTTAKQFPQINKKLKDFKELVSQYKLEFQDIMARKLPLIRGGGEEESVLANILKKVHSSPFKSGELNEWMESKETEIKLISSLIDKMPNMTIVTSRSTLHHEIHSGDITYAVCFVFTSLETPEPYLSALSNYLDETQTDNVPCAYDVEKEQWFFSNDVMDKLKEKVKLFKDFAEANKENNSIRFLTAATRDDEKKGATLHLYKDGSLVTDNFEPPSKPEMITADITHNSVTLNISPPRFGLTTVNHYTVEFCVHGGDDWHQQIESKAGDVTVSGLQINKKYQFRMFCSISWAFPTSGGQLFFGNLPRRCRVSPVRAYFPIIYTRFDLITLMLLMRINRVMKFIEMFLNCLSYWGFCKLMCECIFLIQIEERSSLLHWFV</sequence>
<keyword evidence="4" id="KW-1185">Reference proteome</keyword>
<name>A0A8C5CEJ7_GADMO</name>
<evidence type="ECO:0000259" key="2">
    <source>
        <dbReference type="PROSITE" id="PS50853"/>
    </source>
</evidence>
<dbReference type="PROSITE" id="PS50853">
    <property type="entry name" value="FN3"/>
    <property type="match status" value="1"/>
</dbReference>
<evidence type="ECO:0000256" key="1">
    <source>
        <dbReference type="SAM" id="Coils"/>
    </source>
</evidence>
<feature type="coiled-coil region" evidence="1">
    <location>
        <begin position="269"/>
        <end position="296"/>
    </location>
</feature>
<proteinExistence type="predicted"/>
<dbReference type="PANTHER" id="PTHR31594">
    <property type="entry name" value="AIG1-TYPE G DOMAIN-CONTAINING PROTEIN"/>
    <property type="match status" value="1"/>
</dbReference>
<dbReference type="InterPro" id="IPR036116">
    <property type="entry name" value="FN3_sf"/>
</dbReference>
<dbReference type="Pfam" id="PF24674">
    <property type="entry name" value="MACPF_SNTX"/>
    <property type="match status" value="1"/>
</dbReference>
<feature type="domain" description="Fibronectin type-III" evidence="2">
    <location>
        <begin position="509"/>
        <end position="603"/>
    </location>
</feature>
<reference evidence="3" key="2">
    <citation type="submission" date="2025-09" db="UniProtKB">
        <authorList>
            <consortium name="Ensembl"/>
        </authorList>
    </citation>
    <scope>IDENTIFICATION</scope>
</reference>
<accession>A0A8C5CEJ7</accession>
<dbReference type="InterPro" id="IPR052090">
    <property type="entry name" value="Cytolytic_pore-forming_toxin"/>
</dbReference>
<dbReference type="Pfam" id="PF18078">
    <property type="entry name" value="Thioredoxin_11"/>
    <property type="match status" value="1"/>
</dbReference>
<reference evidence="3" key="1">
    <citation type="submission" date="2025-08" db="UniProtKB">
        <authorList>
            <consortium name="Ensembl"/>
        </authorList>
    </citation>
    <scope>IDENTIFICATION</scope>
</reference>
<dbReference type="Gene3D" id="2.60.40.10">
    <property type="entry name" value="Immunoglobulins"/>
    <property type="match status" value="1"/>
</dbReference>
<protein>
    <recommendedName>
        <fullName evidence="2">Fibronectin type-III domain-containing protein</fullName>
    </recommendedName>
</protein>
<dbReference type="Proteomes" id="UP000694546">
    <property type="component" value="Chromosome 8"/>
</dbReference>
<evidence type="ECO:0000313" key="4">
    <source>
        <dbReference type="Proteomes" id="UP000694546"/>
    </source>
</evidence>
<dbReference type="InterPro" id="IPR040581">
    <property type="entry name" value="Thioredoxin_11"/>
</dbReference>
<dbReference type="AlphaFoldDB" id="A0A8C5CEJ7"/>
<evidence type="ECO:0000313" key="3">
    <source>
        <dbReference type="Ensembl" id="ENSGMOP00000059438.1"/>
    </source>
</evidence>
<keyword evidence="1" id="KW-0175">Coiled coil</keyword>
<dbReference type="Ensembl" id="ENSGMOT00000040652.1">
    <property type="protein sequence ID" value="ENSGMOP00000059438.1"/>
    <property type="gene ID" value="ENSGMOG00000024968.1"/>
</dbReference>
<dbReference type="InterPro" id="IPR048997">
    <property type="entry name" value="Stonustoxin-like_helical"/>
</dbReference>
<organism evidence="3 4">
    <name type="scientific">Gadus morhua</name>
    <name type="common">Atlantic cod</name>
    <dbReference type="NCBI Taxonomy" id="8049"/>
    <lineage>
        <taxon>Eukaryota</taxon>
        <taxon>Metazoa</taxon>
        <taxon>Chordata</taxon>
        <taxon>Craniata</taxon>
        <taxon>Vertebrata</taxon>
        <taxon>Euteleostomi</taxon>
        <taxon>Actinopterygii</taxon>
        <taxon>Neopterygii</taxon>
        <taxon>Teleostei</taxon>
        <taxon>Neoteleostei</taxon>
        <taxon>Acanthomorphata</taxon>
        <taxon>Zeiogadaria</taxon>
        <taxon>Gadariae</taxon>
        <taxon>Gadiformes</taxon>
        <taxon>Gadoidei</taxon>
        <taxon>Gadidae</taxon>
        <taxon>Gadus</taxon>
    </lineage>
</organism>
<dbReference type="InterPro" id="IPR056072">
    <property type="entry name" value="SNTX_MACPF/CDC-like_dom"/>
</dbReference>